<comment type="caution">
    <text evidence="1">The sequence shown here is derived from an EMBL/GenBank/DDBJ whole genome shotgun (WGS) entry which is preliminary data.</text>
</comment>
<accession>X1EHE5</accession>
<reference evidence="1" key="1">
    <citation type="journal article" date="2014" name="Front. Microbiol.">
        <title>High frequency of phylogenetically diverse reductive dehalogenase-homologous genes in deep subseafloor sedimentary metagenomes.</title>
        <authorList>
            <person name="Kawai M."/>
            <person name="Futagami T."/>
            <person name="Toyoda A."/>
            <person name="Takaki Y."/>
            <person name="Nishi S."/>
            <person name="Hori S."/>
            <person name="Arai W."/>
            <person name="Tsubouchi T."/>
            <person name="Morono Y."/>
            <person name="Uchiyama I."/>
            <person name="Ito T."/>
            <person name="Fujiyama A."/>
            <person name="Inagaki F."/>
            <person name="Takami H."/>
        </authorList>
    </citation>
    <scope>NUCLEOTIDE SEQUENCE</scope>
    <source>
        <strain evidence="1">Expedition CK06-06</strain>
    </source>
</reference>
<dbReference type="EMBL" id="BARU01012950">
    <property type="protein sequence ID" value="GAH31997.1"/>
    <property type="molecule type" value="Genomic_DNA"/>
</dbReference>
<feature type="non-terminal residue" evidence="1">
    <location>
        <position position="33"/>
    </location>
</feature>
<dbReference type="AlphaFoldDB" id="X1EHE5"/>
<evidence type="ECO:0000313" key="1">
    <source>
        <dbReference type="EMBL" id="GAH31997.1"/>
    </source>
</evidence>
<gene>
    <name evidence="1" type="ORF">S03H2_23632</name>
</gene>
<sequence length="33" mass="3647">MQRAVGTDYMSNTIAIAITHPFGIGDAKFRYSN</sequence>
<proteinExistence type="predicted"/>
<organism evidence="1">
    <name type="scientific">marine sediment metagenome</name>
    <dbReference type="NCBI Taxonomy" id="412755"/>
    <lineage>
        <taxon>unclassified sequences</taxon>
        <taxon>metagenomes</taxon>
        <taxon>ecological metagenomes</taxon>
    </lineage>
</organism>
<protein>
    <submittedName>
        <fullName evidence="1">Uncharacterized protein</fullName>
    </submittedName>
</protein>
<name>X1EHE5_9ZZZZ</name>